<protein>
    <submittedName>
        <fullName evidence="1">Uncharacterized protein</fullName>
    </submittedName>
</protein>
<proteinExistence type="predicted"/>
<evidence type="ECO:0000313" key="2">
    <source>
        <dbReference type="Proteomes" id="UP000294545"/>
    </source>
</evidence>
<comment type="caution">
    <text evidence="1">The sequence shown here is derived from an EMBL/GenBank/DDBJ whole genome shotgun (WGS) entry which is preliminary data.</text>
</comment>
<evidence type="ECO:0000313" key="1">
    <source>
        <dbReference type="EMBL" id="TCK98737.1"/>
    </source>
</evidence>
<gene>
    <name evidence="1" type="ORF">EDC19_1172</name>
</gene>
<dbReference type="EMBL" id="SMGQ01000011">
    <property type="protein sequence ID" value="TCK98737.1"/>
    <property type="molecule type" value="Genomic_DNA"/>
</dbReference>
<dbReference type="OrthoDB" id="1822027at2"/>
<dbReference type="RefSeq" id="WP_132281826.1">
    <property type="nucleotide sequence ID" value="NZ_SMGQ01000011.1"/>
</dbReference>
<name>A0A4R1MZH6_9FIRM</name>
<keyword evidence="2" id="KW-1185">Reference proteome</keyword>
<sequence length="119" mass="13520">MEFFGLIAFVLLLAYSSYPARVKKLERKLNLIKRKMKGDYTMSKLMQTLIGEKCLIKVENEENALASIGSATLICTVVDVDDEWAKVTYKDKKEVVKTKMIRIDNIGSIELMNPSIEQA</sequence>
<dbReference type="AlphaFoldDB" id="A0A4R1MZH6"/>
<dbReference type="Proteomes" id="UP000294545">
    <property type="component" value="Unassembled WGS sequence"/>
</dbReference>
<accession>A0A4R1MZH6</accession>
<organism evidence="1 2">
    <name type="scientific">Natranaerovirga hydrolytica</name>
    <dbReference type="NCBI Taxonomy" id="680378"/>
    <lineage>
        <taxon>Bacteria</taxon>
        <taxon>Bacillati</taxon>
        <taxon>Bacillota</taxon>
        <taxon>Clostridia</taxon>
        <taxon>Lachnospirales</taxon>
        <taxon>Natranaerovirgaceae</taxon>
        <taxon>Natranaerovirga</taxon>
    </lineage>
</organism>
<reference evidence="1 2" key="1">
    <citation type="submission" date="2019-03" db="EMBL/GenBank/DDBJ databases">
        <title>Genomic Encyclopedia of Type Strains, Phase IV (KMG-IV): sequencing the most valuable type-strain genomes for metagenomic binning, comparative biology and taxonomic classification.</title>
        <authorList>
            <person name="Goeker M."/>
        </authorList>
    </citation>
    <scope>NUCLEOTIDE SEQUENCE [LARGE SCALE GENOMIC DNA]</scope>
    <source>
        <strain evidence="1 2">DSM 24176</strain>
    </source>
</reference>